<name>A0A0F5YAS4_9CYAN</name>
<accession>A0A0F5YAS4</accession>
<sequence>MSAPIGPLTLEGYIQQITWIPDQFISGIPGMSGTLGHDRVIPAHYCVCLSNIKIIDNSGDPGSFQDGLRDEIDLPHPKNDQFLQLGMYIRVVDLTILGDEGGSSTYFEQIEILNN</sequence>
<dbReference type="EMBL" id="LATL02000030">
    <property type="protein sequence ID" value="KKD36031.1"/>
    <property type="molecule type" value="Genomic_DNA"/>
</dbReference>
<comment type="caution">
    <text evidence="1">The sequence shown here is derived from an EMBL/GenBank/DDBJ whole genome shotgun (WGS) entry which is preliminary data.</text>
</comment>
<dbReference type="AlphaFoldDB" id="A0A0F5YAS4"/>
<dbReference type="RefSeq" id="WP_046280738.1">
    <property type="nucleotide sequence ID" value="NZ_LATL02000030.1"/>
</dbReference>
<reference evidence="1 2" key="1">
    <citation type="submission" date="2015-06" db="EMBL/GenBank/DDBJ databases">
        <title>Draft genome assembly of filamentous brackish cyanobacterium Limnoraphis robusta strain CS-951.</title>
        <authorList>
            <person name="Willis A."/>
            <person name="Parks M."/>
            <person name="Burford M.A."/>
        </authorList>
    </citation>
    <scope>NUCLEOTIDE SEQUENCE [LARGE SCALE GENOMIC DNA]</scope>
    <source>
        <strain evidence="1 2">CS-951</strain>
    </source>
</reference>
<proteinExistence type="predicted"/>
<protein>
    <submittedName>
        <fullName evidence="1">Uncharacterized protein</fullName>
    </submittedName>
</protein>
<organism evidence="1 2">
    <name type="scientific">Limnoraphis robusta CS-951</name>
    <dbReference type="NCBI Taxonomy" id="1637645"/>
    <lineage>
        <taxon>Bacteria</taxon>
        <taxon>Bacillati</taxon>
        <taxon>Cyanobacteriota</taxon>
        <taxon>Cyanophyceae</taxon>
        <taxon>Oscillatoriophycideae</taxon>
        <taxon>Oscillatoriales</taxon>
        <taxon>Sirenicapillariaceae</taxon>
        <taxon>Limnoraphis</taxon>
    </lineage>
</organism>
<dbReference type="Proteomes" id="UP000033607">
    <property type="component" value="Unassembled WGS sequence"/>
</dbReference>
<evidence type="ECO:0000313" key="2">
    <source>
        <dbReference type="Proteomes" id="UP000033607"/>
    </source>
</evidence>
<evidence type="ECO:0000313" key="1">
    <source>
        <dbReference type="EMBL" id="KKD36031.1"/>
    </source>
</evidence>
<gene>
    <name evidence="1" type="ORF">WN50_21995</name>
</gene>